<feature type="signal peptide" evidence="2">
    <location>
        <begin position="1"/>
        <end position="24"/>
    </location>
</feature>
<dbReference type="OrthoDB" id="10058845at2759"/>
<dbReference type="AlphaFoldDB" id="A0A9X6NET3"/>
<sequence>MNSLVCVCFLFICALLAAVDRANAAGSRGLFCNMCTTMLKDETTACREPETYQSVNCTAIFPQSKYCVIINGNLTIVANAFLKTQALGPRRACQIDLDRYEVREADIKPGCFPVYLDKPDYLAFKHFHFDGEICLCNDEDNCNFGERWTPKPPSVVPRNNKDTVARVTGKNSAVVPGSGSAAITLAVAFFVRFGLHNM</sequence>
<keyword evidence="1" id="KW-1133">Transmembrane helix</keyword>
<evidence type="ECO:0000313" key="4">
    <source>
        <dbReference type="Proteomes" id="UP000192578"/>
    </source>
</evidence>
<name>A0A9X6NET3_HYPEX</name>
<evidence type="ECO:0000313" key="3">
    <source>
        <dbReference type="EMBL" id="OWA51436.1"/>
    </source>
</evidence>
<keyword evidence="2" id="KW-0732">Signal</keyword>
<feature type="chain" id="PRO_5040804297" evidence="2">
    <location>
        <begin position="25"/>
        <end position="198"/>
    </location>
</feature>
<dbReference type="Proteomes" id="UP000192578">
    <property type="component" value="Unassembled WGS sequence"/>
</dbReference>
<dbReference type="EMBL" id="MTYJ01000227">
    <property type="protein sequence ID" value="OWA51436.1"/>
    <property type="molecule type" value="Genomic_DNA"/>
</dbReference>
<keyword evidence="1" id="KW-0472">Membrane</keyword>
<comment type="caution">
    <text evidence="3">The sequence shown here is derived from an EMBL/GenBank/DDBJ whole genome shotgun (WGS) entry which is preliminary data.</text>
</comment>
<evidence type="ECO:0000256" key="1">
    <source>
        <dbReference type="SAM" id="Phobius"/>
    </source>
</evidence>
<keyword evidence="4" id="KW-1185">Reference proteome</keyword>
<protein>
    <submittedName>
        <fullName evidence="3">Uncharacterized protein</fullName>
    </submittedName>
</protein>
<keyword evidence="1" id="KW-0812">Transmembrane</keyword>
<gene>
    <name evidence="3" type="ORF">BV898_15917</name>
</gene>
<feature type="transmembrane region" description="Helical" evidence="1">
    <location>
        <begin position="173"/>
        <end position="195"/>
    </location>
</feature>
<reference evidence="4" key="1">
    <citation type="submission" date="2017-01" db="EMBL/GenBank/DDBJ databases">
        <title>Comparative genomics of anhydrobiosis in the tardigrade Hypsibius dujardini.</title>
        <authorList>
            <person name="Yoshida Y."/>
            <person name="Koutsovoulos G."/>
            <person name="Laetsch D."/>
            <person name="Stevens L."/>
            <person name="Kumar S."/>
            <person name="Horikawa D."/>
            <person name="Ishino K."/>
            <person name="Komine S."/>
            <person name="Tomita M."/>
            <person name="Blaxter M."/>
            <person name="Arakawa K."/>
        </authorList>
    </citation>
    <scope>NUCLEOTIDE SEQUENCE [LARGE SCALE GENOMIC DNA]</scope>
    <source>
        <strain evidence="4">Z151</strain>
    </source>
</reference>
<accession>A0A9X6NET3</accession>
<evidence type="ECO:0000256" key="2">
    <source>
        <dbReference type="SAM" id="SignalP"/>
    </source>
</evidence>
<proteinExistence type="predicted"/>
<organism evidence="3 4">
    <name type="scientific">Hypsibius exemplaris</name>
    <name type="common">Freshwater tardigrade</name>
    <dbReference type="NCBI Taxonomy" id="2072580"/>
    <lineage>
        <taxon>Eukaryota</taxon>
        <taxon>Metazoa</taxon>
        <taxon>Ecdysozoa</taxon>
        <taxon>Tardigrada</taxon>
        <taxon>Eutardigrada</taxon>
        <taxon>Parachela</taxon>
        <taxon>Hypsibioidea</taxon>
        <taxon>Hypsibiidae</taxon>
        <taxon>Hypsibius</taxon>
    </lineage>
</organism>